<feature type="region of interest" description="Disordered" evidence="1">
    <location>
        <begin position="1"/>
        <end position="23"/>
    </location>
</feature>
<keyword evidence="3" id="KW-1185">Reference proteome</keyword>
<dbReference type="GO" id="GO:0051020">
    <property type="term" value="F:GTPase binding"/>
    <property type="evidence" value="ECO:0007669"/>
    <property type="project" value="TreeGrafter"/>
</dbReference>
<feature type="compositionally biased region" description="Basic and acidic residues" evidence="1">
    <location>
        <begin position="1"/>
        <end position="10"/>
    </location>
</feature>
<sequence length="116" mass="13975">MDLMRRKILENDEDEEESPHQNDYQNMNYVGMFEYKQQNESLILRILINDLEPSVALKFQPHIPAYILFMCIRYTDYNNDDVMVRSFMNNTILTIKRTIKRNTNVETFILWLSNTC</sequence>
<evidence type="ECO:0000313" key="2">
    <source>
        <dbReference type="EMBL" id="CAD7650964.1"/>
    </source>
</evidence>
<dbReference type="EMBL" id="CAJPIZ010054800">
    <property type="protein sequence ID" value="CAG2123170.1"/>
    <property type="molecule type" value="Genomic_DNA"/>
</dbReference>
<proteinExistence type="predicted"/>
<organism evidence="2">
    <name type="scientific">Medioppia subpectinata</name>
    <dbReference type="NCBI Taxonomy" id="1979941"/>
    <lineage>
        <taxon>Eukaryota</taxon>
        <taxon>Metazoa</taxon>
        <taxon>Ecdysozoa</taxon>
        <taxon>Arthropoda</taxon>
        <taxon>Chelicerata</taxon>
        <taxon>Arachnida</taxon>
        <taxon>Acari</taxon>
        <taxon>Acariformes</taxon>
        <taxon>Sarcoptiformes</taxon>
        <taxon>Oribatida</taxon>
        <taxon>Brachypylina</taxon>
        <taxon>Oppioidea</taxon>
        <taxon>Oppiidae</taxon>
        <taxon>Medioppia</taxon>
    </lineage>
</organism>
<dbReference type="InterPro" id="IPR052072">
    <property type="entry name" value="Vascular_dev_regulator"/>
</dbReference>
<dbReference type="OrthoDB" id="6108017at2759"/>
<dbReference type="PANTHER" id="PTHR16027">
    <property type="entry name" value="DILUTE DOMAIN-CONTAINING PROTEIN YPR089W"/>
    <property type="match status" value="1"/>
</dbReference>
<dbReference type="AlphaFoldDB" id="A0A7R9LZV8"/>
<dbReference type="EMBL" id="OC909375">
    <property type="protein sequence ID" value="CAD7650964.1"/>
    <property type="molecule type" value="Genomic_DNA"/>
</dbReference>
<protein>
    <submittedName>
        <fullName evidence="2">Uncharacterized protein</fullName>
    </submittedName>
</protein>
<evidence type="ECO:0000313" key="3">
    <source>
        <dbReference type="Proteomes" id="UP000759131"/>
    </source>
</evidence>
<evidence type="ECO:0000256" key="1">
    <source>
        <dbReference type="SAM" id="MobiDB-lite"/>
    </source>
</evidence>
<feature type="non-terminal residue" evidence="2">
    <location>
        <position position="116"/>
    </location>
</feature>
<gene>
    <name evidence="2" type="ORF">OSB1V03_LOCUS23115</name>
</gene>
<dbReference type="PANTHER" id="PTHR16027:SF6">
    <property type="entry name" value="DILUTE DOMAIN-CONTAINING PROTEIN"/>
    <property type="match status" value="1"/>
</dbReference>
<dbReference type="Proteomes" id="UP000759131">
    <property type="component" value="Unassembled WGS sequence"/>
</dbReference>
<accession>A0A7R9LZV8</accession>
<reference evidence="2" key="1">
    <citation type="submission" date="2020-11" db="EMBL/GenBank/DDBJ databases">
        <authorList>
            <person name="Tran Van P."/>
        </authorList>
    </citation>
    <scope>NUCLEOTIDE SEQUENCE</scope>
</reference>
<name>A0A7R9LZV8_9ACAR</name>